<evidence type="ECO:0000313" key="3">
    <source>
        <dbReference type="RefSeq" id="XP_022246221.1"/>
    </source>
</evidence>
<evidence type="ECO:0000313" key="2">
    <source>
        <dbReference type="Proteomes" id="UP000694941"/>
    </source>
</evidence>
<name>A0ABM1SRG5_LIMPO</name>
<dbReference type="RefSeq" id="XP_022246221.1">
    <property type="nucleotide sequence ID" value="XM_022390513.1"/>
</dbReference>
<protein>
    <submittedName>
        <fullName evidence="3">Uncharacterized protein LOC106463098 isoform X2</fullName>
    </submittedName>
</protein>
<organism evidence="2 3">
    <name type="scientific">Limulus polyphemus</name>
    <name type="common">Atlantic horseshoe crab</name>
    <dbReference type="NCBI Taxonomy" id="6850"/>
    <lineage>
        <taxon>Eukaryota</taxon>
        <taxon>Metazoa</taxon>
        <taxon>Ecdysozoa</taxon>
        <taxon>Arthropoda</taxon>
        <taxon>Chelicerata</taxon>
        <taxon>Merostomata</taxon>
        <taxon>Xiphosura</taxon>
        <taxon>Limulidae</taxon>
        <taxon>Limulus</taxon>
    </lineage>
</organism>
<gene>
    <name evidence="3" type="primary">LOC106463098</name>
</gene>
<evidence type="ECO:0000256" key="1">
    <source>
        <dbReference type="SAM" id="MobiDB-lite"/>
    </source>
</evidence>
<feature type="region of interest" description="Disordered" evidence="1">
    <location>
        <begin position="357"/>
        <end position="379"/>
    </location>
</feature>
<keyword evidence="2" id="KW-1185">Reference proteome</keyword>
<feature type="compositionally biased region" description="Polar residues" evidence="1">
    <location>
        <begin position="650"/>
        <end position="660"/>
    </location>
</feature>
<dbReference type="GeneID" id="106463098"/>
<accession>A0ABM1SRG5</accession>
<feature type="region of interest" description="Disordered" evidence="1">
    <location>
        <begin position="650"/>
        <end position="682"/>
    </location>
</feature>
<feature type="compositionally biased region" description="Low complexity" evidence="1">
    <location>
        <begin position="366"/>
        <end position="379"/>
    </location>
</feature>
<reference evidence="3" key="1">
    <citation type="submission" date="2025-08" db="UniProtKB">
        <authorList>
            <consortium name="RefSeq"/>
        </authorList>
    </citation>
    <scope>IDENTIFICATION</scope>
    <source>
        <tissue evidence="3">Muscle</tissue>
    </source>
</reference>
<proteinExistence type="predicted"/>
<sequence>MNAREFKRRFRKAATVPFSLRQVCPQSILQLVSSHAALLGCKEESFFFPLLTCAAGCIGPSTVIELTPAWSEHIVLWTLSLAPITLKHIHMFEWLNSQLREVENTIKSKYPVHIQGTNLSSFSLIEFFDKNGLLQTLKASGGHMLGIYSHPEILQRSILQTGSELMRKLNSGYPLISSIDGHQLSLNSACLSITCGCSPEELYGAFRVENDFFDLLQKYFLFVCAPERKFSFQQMNAHPMIDIVKVFTVLIELHQNVKLVYKLNFEAQEYFCKVCEEFIEKGKRSIKSNIKVFLRNTVSYLARLCCILHALEGAVDHVMWNLTPDPLTWNVEISSKTIKQAKQILDFLVEQQQSLFERESVPEPPNQSESNETSSSTASIIADDVNRQDSTYVLQQKDSFLGNCSESRNNTLSHRSAGRSCARSLSTQNGVDVARNSSDIHVEPRIVSVCSGGLPVTEALTTSVTTSSVPNGTERVLPALDLPSDLSVSVVAGEENEPRNVPSPSVIEIPPDQVPTRNKFSTRFNLSSLPQLTSISPADKQFLDSHRHQIFRLLSLKEWILTPTRVAQLKIFPDNATGNESGRPRFTCSFARHCLTKVARLGFGACRGENDQNLSKFCFMKTGFEKLGSTEKKILDFLGMNEELYNQSFNTSLQNGNGSTRGRKRSLQSTESDGYVNNSYSQVPSPGVQEILEIDS</sequence>
<dbReference type="Proteomes" id="UP000694941">
    <property type="component" value="Unplaced"/>
</dbReference>
<feature type="compositionally biased region" description="Polar residues" evidence="1">
    <location>
        <begin position="667"/>
        <end position="682"/>
    </location>
</feature>